<dbReference type="AlphaFoldDB" id="A0A1Q9CG78"/>
<evidence type="ECO:0000313" key="2">
    <source>
        <dbReference type="EMBL" id="OLP81932.1"/>
    </source>
</evidence>
<gene>
    <name evidence="2" type="ORF">AK812_SmicGene37464</name>
</gene>
<proteinExistence type="predicted"/>
<evidence type="ECO:0000313" key="3">
    <source>
        <dbReference type="Proteomes" id="UP000186817"/>
    </source>
</evidence>
<feature type="compositionally biased region" description="Polar residues" evidence="1">
    <location>
        <begin position="259"/>
        <end position="278"/>
    </location>
</feature>
<sequence length="390" mass="42180">MQSKKPERVAAKVLSVEQVSCLEGLLDDMELDVKDWYACGAFLFCIYSRSRISDVKFVHSFVIDTVVSGSSVQGFLECGTRSHKTARQAAVQGVSMPLIAPVNGVTENAWGPRFVAVALAAGLPLTGERQGPLLPAPRDAGDWRERAVTSDEAGSWLRALLSRRHKCTDGVTGHSLKATTLDWCGKYGLQESEQTLLGHHALKGATMYAYMRDKLAAPLRSYEGMLGSVRKGLFLPDATRSGLFRVEASVSVPVEQGQPALSSQDNWSLVRPENTSPVTDGDSGPVGGEAPPPEESDAEGRHYQAAALTPEAAAEEFLSSLPGDFEEDGPDWSDAFQGETFTCGRKKTPDYSKVAQSAFLETRLCSNCRKSKPVRDLGALNAILSKNLKR</sequence>
<protein>
    <submittedName>
        <fullName evidence="2">Uncharacterized protein</fullName>
    </submittedName>
</protein>
<name>A0A1Q9CG78_SYMMI</name>
<dbReference type="EMBL" id="LSRX01001237">
    <property type="protein sequence ID" value="OLP81932.1"/>
    <property type="molecule type" value="Genomic_DNA"/>
</dbReference>
<keyword evidence="3" id="KW-1185">Reference proteome</keyword>
<accession>A0A1Q9CG78</accession>
<dbReference type="Proteomes" id="UP000186817">
    <property type="component" value="Unassembled WGS sequence"/>
</dbReference>
<organism evidence="2 3">
    <name type="scientific">Symbiodinium microadriaticum</name>
    <name type="common">Dinoflagellate</name>
    <name type="synonym">Zooxanthella microadriatica</name>
    <dbReference type="NCBI Taxonomy" id="2951"/>
    <lineage>
        <taxon>Eukaryota</taxon>
        <taxon>Sar</taxon>
        <taxon>Alveolata</taxon>
        <taxon>Dinophyceae</taxon>
        <taxon>Suessiales</taxon>
        <taxon>Symbiodiniaceae</taxon>
        <taxon>Symbiodinium</taxon>
    </lineage>
</organism>
<feature type="region of interest" description="Disordered" evidence="1">
    <location>
        <begin position="254"/>
        <end position="301"/>
    </location>
</feature>
<comment type="caution">
    <text evidence="2">The sequence shown here is derived from an EMBL/GenBank/DDBJ whole genome shotgun (WGS) entry which is preliminary data.</text>
</comment>
<reference evidence="2 3" key="1">
    <citation type="submission" date="2016-02" db="EMBL/GenBank/DDBJ databases">
        <title>Genome analysis of coral dinoflagellate symbionts highlights evolutionary adaptations to a symbiotic lifestyle.</title>
        <authorList>
            <person name="Aranda M."/>
            <person name="Li Y."/>
            <person name="Liew Y.J."/>
            <person name="Baumgarten S."/>
            <person name="Simakov O."/>
            <person name="Wilson M."/>
            <person name="Piel J."/>
            <person name="Ashoor H."/>
            <person name="Bougouffa S."/>
            <person name="Bajic V.B."/>
            <person name="Ryu T."/>
            <person name="Ravasi T."/>
            <person name="Bayer T."/>
            <person name="Micklem G."/>
            <person name="Kim H."/>
            <person name="Bhak J."/>
            <person name="Lajeunesse T.C."/>
            <person name="Voolstra C.R."/>
        </authorList>
    </citation>
    <scope>NUCLEOTIDE SEQUENCE [LARGE SCALE GENOMIC DNA]</scope>
    <source>
        <strain evidence="2 3">CCMP2467</strain>
    </source>
</reference>
<evidence type="ECO:0000256" key="1">
    <source>
        <dbReference type="SAM" id="MobiDB-lite"/>
    </source>
</evidence>
<dbReference type="OrthoDB" id="445524at2759"/>